<keyword evidence="10" id="KW-1185">Reference proteome</keyword>
<protein>
    <submittedName>
        <fullName evidence="9">DMT family transporter</fullName>
    </submittedName>
</protein>
<evidence type="ECO:0000313" key="9">
    <source>
        <dbReference type="EMBL" id="NNG34420.1"/>
    </source>
</evidence>
<sequence>MTGDRRSLGWSIGFVLCWSSGFVGAVLAEPAGSTAGVLAWRYLVTAVLLLAVTMGRWHRLSRTELLRQAVIGLLAHVVFLGGVFAATAGGVSAGAVALVCGLQPMLVLLAGRIGWGDAVSARQVIGLGLGFGAVAIAVGGDASGSAGLLVLPVASVLALSGAALLERRWRPQLDAPTALTVQVTVSAVVFAGFAMVTHRLSVALSWQLIGALSWLVLLSGIGGYLCFVMCLRRLGSTGTSLLLYLTPAVTTMWVWLMLGQPPTLWQWLGLGIGALAVALAWPRPTAAAQQPEPPDGDQPARSNRGVDPGLPPVR</sequence>
<keyword evidence="4 7" id="KW-1133">Transmembrane helix</keyword>
<feature type="transmembrane region" description="Helical" evidence="7">
    <location>
        <begin position="38"/>
        <end position="57"/>
    </location>
</feature>
<keyword evidence="3 7" id="KW-0812">Transmembrane</keyword>
<dbReference type="EMBL" id="JABEND010000001">
    <property type="protein sequence ID" value="NNG34420.1"/>
    <property type="molecule type" value="Genomic_DNA"/>
</dbReference>
<comment type="subcellular location">
    <subcellularLocation>
        <location evidence="1">Membrane</location>
        <topology evidence="1">Multi-pass membrane protein</topology>
    </subcellularLocation>
</comment>
<evidence type="ECO:0000256" key="5">
    <source>
        <dbReference type="ARBA" id="ARBA00023136"/>
    </source>
</evidence>
<evidence type="ECO:0000256" key="6">
    <source>
        <dbReference type="SAM" id="MobiDB-lite"/>
    </source>
</evidence>
<feature type="transmembrane region" description="Helical" evidence="7">
    <location>
        <begin position="177"/>
        <end position="196"/>
    </location>
</feature>
<feature type="domain" description="EamA" evidence="8">
    <location>
        <begin position="153"/>
        <end position="279"/>
    </location>
</feature>
<gene>
    <name evidence="9" type="ORF">HKD39_01525</name>
</gene>
<dbReference type="RefSeq" id="WP_171198061.1">
    <property type="nucleotide sequence ID" value="NZ_JABEND010000001.1"/>
</dbReference>
<dbReference type="AlphaFoldDB" id="A0A849A7E4"/>
<name>A0A849A7E4_9ACTN</name>
<evidence type="ECO:0000256" key="7">
    <source>
        <dbReference type="SAM" id="Phobius"/>
    </source>
</evidence>
<reference evidence="9 10" key="1">
    <citation type="submission" date="2020-05" db="EMBL/GenBank/DDBJ databases">
        <title>Nakamurella sp. DB0629 isolated from air conditioner.</title>
        <authorList>
            <person name="Kim D.H."/>
            <person name="Kim D.-U."/>
        </authorList>
    </citation>
    <scope>NUCLEOTIDE SEQUENCE [LARGE SCALE GENOMIC DNA]</scope>
    <source>
        <strain evidence="9 10">DB0629</strain>
    </source>
</reference>
<feature type="transmembrane region" description="Helical" evidence="7">
    <location>
        <begin position="146"/>
        <end position="165"/>
    </location>
</feature>
<evidence type="ECO:0000256" key="1">
    <source>
        <dbReference type="ARBA" id="ARBA00004141"/>
    </source>
</evidence>
<feature type="transmembrane region" description="Helical" evidence="7">
    <location>
        <begin position="264"/>
        <end position="281"/>
    </location>
</feature>
<dbReference type="Pfam" id="PF00892">
    <property type="entry name" value="EamA"/>
    <property type="match status" value="2"/>
</dbReference>
<evidence type="ECO:0000313" key="10">
    <source>
        <dbReference type="Proteomes" id="UP000562984"/>
    </source>
</evidence>
<comment type="caution">
    <text evidence="9">The sequence shown here is derived from an EMBL/GenBank/DDBJ whole genome shotgun (WGS) entry which is preliminary data.</text>
</comment>
<feature type="transmembrane region" description="Helical" evidence="7">
    <location>
        <begin position="208"/>
        <end position="229"/>
    </location>
</feature>
<evidence type="ECO:0000256" key="4">
    <source>
        <dbReference type="ARBA" id="ARBA00022989"/>
    </source>
</evidence>
<dbReference type="InterPro" id="IPR050638">
    <property type="entry name" value="AA-Vitamin_Transporters"/>
</dbReference>
<evidence type="ECO:0000259" key="8">
    <source>
        <dbReference type="Pfam" id="PF00892"/>
    </source>
</evidence>
<feature type="transmembrane region" description="Helical" evidence="7">
    <location>
        <begin position="93"/>
        <end position="111"/>
    </location>
</feature>
<comment type="similarity">
    <text evidence="2">Belongs to the EamA transporter family.</text>
</comment>
<feature type="domain" description="EamA" evidence="8">
    <location>
        <begin position="10"/>
        <end position="137"/>
    </location>
</feature>
<feature type="transmembrane region" description="Helical" evidence="7">
    <location>
        <begin position="69"/>
        <end position="87"/>
    </location>
</feature>
<dbReference type="SUPFAM" id="SSF103481">
    <property type="entry name" value="Multidrug resistance efflux transporter EmrE"/>
    <property type="match status" value="2"/>
</dbReference>
<dbReference type="PANTHER" id="PTHR32322:SF2">
    <property type="entry name" value="EAMA DOMAIN-CONTAINING PROTEIN"/>
    <property type="match status" value="1"/>
</dbReference>
<dbReference type="Proteomes" id="UP000562984">
    <property type="component" value="Unassembled WGS sequence"/>
</dbReference>
<dbReference type="GO" id="GO:0016020">
    <property type="term" value="C:membrane"/>
    <property type="evidence" value="ECO:0007669"/>
    <property type="project" value="UniProtKB-SubCell"/>
</dbReference>
<feature type="region of interest" description="Disordered" evidence="6">
    <location>
        <begin position="286"/>
        <end position="314"/>
    </location>
</feature>
<accession>A0A849A7E4</accession>
<dbReference type="InterPro" id="IPR000620">
    <property type="entry name" value="EamA_dom"/>
</dbReference>
<keyword evidence="5 7" id="KW-0472">Membrane</keyword>
<organism evidence="9 10">
    <name type="scientific">Nakamurella aerolata</name>
    <dbReference type="NCBI Taxonomy" id="1656892"/>
    <lineage>
        <taxon>Bacteria</taxon>
        <taxon>Bacillati</taxon>
        <taxon>Actinomycetota</taxon>
        <taxon>Actinomycetes</taxon>
        <taxon>Nakamurellales</taxon>
        <taxon>Nakamurellaceae</taxon>
        <taxon>Nakamurella</taxon>
    </lineage>
</organism>
<evidence type="ECO:0000256" key="3">
    <source>
        <dbReference type="ARBA" id="ARBA00022692"/>
    </source>
</evidence>
<feature type="transmembrane region" description="Helical" evidence="7">
    <location>
        <begin position="241"/>
        <end position="258"/>
    </location>
</feature>
<evidence type="ECO:0000256" key="2">
    <source>
        <dbReference type="ARBA" id="ARBA00007362"/>
    </source>
</evidence>
<feature type="transmembrane region" description="Helical" evidence="7">
    <location>
        <begin position="123"/>
        <end position="140"/>
    </location>
</feature>
<proteinExistence type="inferred from homology"/>
<dbReference type="InterPro" id="IPR037185">
    <property type="entry name" value="EmrE-like"/>
</dbReference>
<dbReference type="PANTHER" id="PTHR32322">
    <property type="entry name" value="INNER MEMBRANE TRANSPORTER"/>
    <property type="match status" value="1"/>
</dbReference>